<sequence length="336" mass="36107">MSDLDDAMPPGRSRSKDAIKMAFLLTATAAIIYILIRKLAGGEQLLDAIMAGNWTLLPVTAGLLVVFILLSGIRWRYIVQTMGFELPFGRTMSVIMASCPLAIATPSRVSDFLRAVGIRDIVPLVQGSGSVLVHKFVDVQSLCLLGITGGILTGLYGWSLGIAAVLAGGFAFLGLLSWKRSFFLSLPVLNRFEKKFLQLFMAFGAMRQRPWRYVGLSLISLLAWSVGLLILFTLTRVFGAEVALVDIIALWPIAVFVGLLPLTIGGMGTRDTAFIAMLDLVGSGPVDDAALLASTLAYGLTVLGVPAVVGIPFMLRYMHRLPEPIADDMGADDASE</sequence>
<feature type="transmembrane region" description="Helical" evidence="6">
    <location>
        <begin position="48"/>
        <end position="70"/>
    </location>
</feature>
<evidence type="ECO:0000256" key="4">
    <source>
        <dbReference type="ARBA" id="ARBA00022989"/>
    </source>
</evidence>
<gene>
    <name evidence="7" type="ORF">FIV42_18785</name>
</gene>
<protein>
    <submittedName>
        <fullName evidence="7">Flippase-like domain-containing protein</fullName>
    </submittedName>
</protein>
<feature type="transmembrane region" description="Helical" evidence="6">
    <location>
        <begin position="247"/>
        <end position="269"/>
    </location>
</feature>
<keyword evidence="4 6" id="KW-1133">Transmembrane helix</keyword>
<dbReference type="RefSeq" id="WP_141199175.1">
    <property type="nucleotide sequence ID" value="NZ_CP041186.1"/>
</dbReference>
<organism evidence="7 8">
    <name type="scientific">Persicimonas caeni</name>
    <dbReference type="NCBI Taxonomy" id="2292766"/>
    <lineage>
        <taxon>Bacteria</taxon>
        <taxon>Deltaproteobacteria</taxon>
        <taxon>Bradymonadales</taxon>
        <taxon>Bradymonadaceae</taxon>
        <taxon>Persicimonas</taxon>
    </lineage>
</organism>
<evidence type="ECO:0000256" key="1">
    <source>
        <dbReference type="ARBA" id="ARBA00004651"/>
    </source>
</evidence>
<evidence type="ECO:0000256" key="3">
    <source>
        <dbReference type="ARBA" id="ARBA00022692"/>
    </source>
</evidence>
<accession>A0A5B8Y7J9</accession>
<evidence type="ECO:0000313" key="8">
    <source>
        <dbReference type="Proteomes" id="UP000315995"/>
    </source>
</evidence>
<dbReference type="GO" id="GO:0005886">
    <property type="term" value="C:plasma membrane"/>
    <property type="evidence" value="ECO:0007669"/>
    <property type="project" value="UniProtKB-SubCell"/>
</dbReference>
<comment type="subcellular location">
    <subcellularLocation>
        <location evidence="1">Cell membrane</location>
        <topology evidence="1">Multi-pass membrane protein</topology>
    </subcellularLocation>
</comment>
<feature type="transmembrane region" description="Helical" evidence="6">
    <location>
        <begin position="213"/>
        <end position="235"/>
    </location>
</feature>
<dbReference type="PANTHER" id="PTHR40277:SF1">
    <property type="entry name" value="BLL5419 PROTEIN"/>
    <property type="match status" value="1"/>
</dbReference>
<reference evidence="7 8" key="1">
    <citation type="submission" date="2019-06" db="EMBL/GenBank/DDBJ databases">
        <title>Persicimonas caeni gen. nov., sp. nov., a predatory bacterium isolated from solar saltern.</title>
        <authorList>
            <person name="Wang S."/>
        </authorList>
    </citation>
    <scope>NUCLEOTIDE SEQUENCE [LARGE SCALE GENOMIC DNA]</scope>
    <source>
        <strain evidence="7 8">YN101</strain>
    </source>
</reference>
<dbReference type="EMBL" id="CP041186">
    <property type="protein sequence ID" value="QDG52710.1"/>
    <property type="molecule type" value="Genomic_DNA"/>
</dbReference>
<dbReference type="InterPro" id="IPR022791">
    <property type="entry name" value="L-PG_synthase/AglD"/>
</dbReference>
<dbReference type="PANTHER" id="PTHR40277">
    <property type="entry name" value="BLL5419 PROTEIN"/>
    <property type="match status" value="1"/>
</dbReference>
<dbReference type="Proteomes" id="UP000315995">
    <property type="component" value="Chromosome"/>
</dbReference>
<keyword evidence="5 6" id="KW-0472">Membrane</keyword>
<keyword evidence="2" id="KW-1003">Cell membrane</keyword>
<evidence type="ECO:0000313" key="7">
    <source>
        <dbReference type="EMBL" id="QDG52710.1"/>
    </source>
</evidence>
<keyword evidence="8" id="KW-1185">Reference proteome</keyword>
<accession>A0A4Y6PWV9</accession>
<name>A0A4Y6PWV9_PERCE</name>
<proteinExistence type="predicted"/>
<dbReference type="OrthoDB" id="9768158at2"/>
<feature type="transmembrane region" description="Helical" evidence="6">
    <location>
        <begin position="155"/>
        <end position="178"/>
    </location>
</feature>
<dbReference type="NCBIfam" id="TIGR00374">
    <property type="entry name" value="flippase-like domain"/>
    <property type="match status" value="1"/>
</dbReference>
<evidence type="ECO:0000256" key="6">
    <source>
        <dbReference type="SAM" id="Phobius"/>
    </source>
</evidence>
<dbReference type="Pfam" id="PF03706">
    <property type="entry name" value="LPG_synthase_TM"/>
    <property type="match status" value="1"/>
</dbReference>
<evidence type="ECO:0000256" key="5">
    <source>
        <dbReference type="ARBA" id="ARBA00023136"/>
    </source>
</evidence>
<dbReference type="AlphaFoldDB" id="A0A4Y6PWV9"/>
<feature type="transmembrane region" description="Helical" evidence="6">
    <location>
        <begin position="18"/>
        <end position="36"/>
    </location>
</feature>
<feature type="transmembrane region" description="Helical" evidence="6">
    <location>
        <begin position="289"/>
        <end position="315"/>
    </location>
</feature>
<evidence type="ECO:0000256" key="2">
    <source>
        <dbReference type="ARBA" id="ARBA00022475"/>
    </source>
</evidence>
<keyword evidence="3 6" id="KW-0812">Transmembrane</keyword>